<evidence type="ECO:0000259" key="2">
    <source>
        <dbReference type="Pfam" id="PF12146"/>
    </source>
</evidence>
<dbReference type="Gene3D" id="3.40.50.1820">
    <property type="entry name" value="alpha/beta hydrolase"/>
    <property type="match status" value="1"/>
</dbReference>
<dbReference type="SUPFAM" id="SSF53474">
    <property type="entry name" value="alpha/beta-Hydrolases"/>
    <property type="match status" value="1"/>
</dbReference>
<keyword evidence="1" id="KW-1133">Transmembrane helix</keyword>
<dbReference type="Proteomes" id="UP000005699">
    <property type="component" value="Unassembled WGS sequence"/>
</dbReference>
<sequence>MLVKPLWLDGYFFENTLYEGSIHIFRKNSIIVSMRKMRIRKIRKRIVLLWIVALLFVTSIGASFYFFHVAQVREEKSFINHKARSKDNALYAYEQNFDQLSKETRWMTNQGLKQDAWYVPAANETNKTVIVVHGFNSKKEDMKPYAWMFHEMGYNVLMPDNMSHGESEGQIIGFGWNDRLNVIKWAELLALENSNSQITLFGVSMGAATVMMASGEDSLPKQVDNIIEDCGFSSVWDEIKYQAKEMYNLPSFPLVYEVSVVSKIRAGFSYGQASCINQLKKNERPTLFIHGSKDEFVPTSMVYKNYRASKGEKELYIAKGAGHAKSFETDPTTYFEKISAFLQKNEK</sequence>
<dbReference type="InterPro" id="IPR022742">
    <property type="entry name" value="Hydrolase_4"/>
</dbReference>
<dbReference type="InterPro" id="IPR052920">
    <property type="entry name" value="DNA-binding_regulatory"/>
</dbReference>
<evidence type="ECO:0000313" key="3">
    <source>
        <dbReference type="EMBL" id="EFW88117.1"/>
    </source>
</evidence>
<feature type="transmembrane region" description="Helical" evidence="1">
    <location>
        <begin position="46"/>
        <end position="67"/>
    </location>
</feature>
<evidence type="ECO:0000313" key="4">
    <source>
        <dbReference type="Proteomes" id="UP000005699"/>
    </source>
</evidence>
<dbReference type="AlphaFoldDB" id="E8JRS3"/>
<dbReference type="HOGENOM" id="CLU_029375_6_3_9"/>
<gene>
    <name evidence="3" type="ORF">HMPREF0819_1696</name>
</gene>
<dbReference type="Pfam" id="PF12146">
    <property type="entry name" value="Hydrolase_4"/>
    <property type="match status" value="1"/>
</dbReference>
<feature type="domain" description="Serine aminopeptidase S33" evidence="2">
    <location>
        <begin position="124"/>
        <end position="214"/>
    </location>
</feature>
<accession>E8JRS3</accession>
<name>E8JRS3_STREI</name>
<dbReference type="EMBL" id="AEVB01000040">
    <property type="protein sequence ID" value="EFW88117.1"/>
    <property type="molecule type" value="Genomic_DNA"/>
</dbReference>
<dbReference type="InterPro" id="IPR029058">
    <property type="entry name" value="AB_hydrolase_fold"/>
</dbReference>
<dbReference type="eggNOG" id="COG1073">
    <property type="taxonomic scope" value="Bacteria"/>
</dbReference>
<keyword evidence="1" id="KW-0812">Transmembrane</keyword>
<comment type="caution">
    <text evidence="3">The sequence shown here is derived from an EMBL/GenBank/DDBJ whole genome shotgun (WGS) entry which is preliminary data.</text>
</comment>
<organism evidence="3 4">
    <name type="scientific">Streptococcus equinus ATCC 9812</name>
    <dbReference type="NCBI Taxonomy" id="525379"/>
    <lineage>
        <taxon>Bacteria</taxon>
        <taxon>Bacillati</taxon>
        <taxon>Bacillota</taxon>
        <taxon>Bacilli</taxon>
        <taxon>Lactobacillales</taxon>
        <taxon>Streptococcaceae</taxon>
        <taxon>Streptococcus</taxon>
    </lineage>
</organism>
<protein>
    <recommendedName>
        <fullName evidence="2">Serine aminopeptidase S33 domain-containing protein</fullName>
    </recommendedName>
</protein>
<dbReference type="PANTHER" id="PTHR43358:SF4">
    <property type="entry name" value="ALPHA_BETA HYDROLASE FOLD-1 DOMAIN-CONTAINING PROTEIN"/>
    <property type="match status" value="1"/>
</dbReference>
<dbReference type="PANTHER" id="PTHR43358">
    <property type="entry name" value="ALPHA/BETA-HYDROLASE"/>
    <property type="match status" value="1"/>
</dbReference>
<proteinExistence type="predicted"/>
<reference evidence="3 4" key="1">
    <citation type="submission" date="2010-12" db="EMBL/GenBank/DDBJ databases">
        <authorList>
            <person name="Muzny D."/>
            <person name="Qin X."/>
            <person name="Deng J."/>
            <person name="Jiang H."/>
            <person name="Liu Y."/>
            <person name="Qu J."/>
            <person name="Song X.-Z."/>
            <person name="Zhang L."/>
            <person name="Thornton R."/>
            <person name="Coyle M."/>
            <person name="Francisco L."/>
            <person name="Jackson L."/>
            <person name="Javaid M."/>
            <person name="Korchina V."/>
            <person name="Kovar C."/>
            <person name="Mata R."/>
            <person name="Mathew T."/>
            <person name="Ngo R."/>
            <person name="Nguyen L."/>
            <person name="Nguyen N."/>
            <person name="Okwuonu G."/>
            <person name="Ongeri F."/>
            <person name="Pham C."/>
            <person name="Simmons D."/>
            <person name="Wilczek-Boney K."/>
            <person name="Hale W."/>
            <person name="Jakkamsetti A."/>
            <person name="Pham P."/>
            <person name="Ruth R."/>
            <person name="San Lucas F."/>
            <person name="Warren J."/>
            <person name="Zhang J."/>
            <person name="Zhao Z."/>
            <person name="Zhou C."/>
            <person name="Zhu D."/>
            <person name="Lee S."/>
            <person name="Bess C."/>
            <person name="Blankenburg K."/>
            <person name="Forbes L."/>
            <person name="Fu Q."/>
            <person name="Gubbala S."/>
            <person name="Hirani K."/>
            <person name="Jayaseelan J.C."/>
            <person name="Lara F."/>
            <person name="Munidasa M."/>
            <person name="Palculict T."/>
            <person name="Patil S."/>
            <person name="Pu L.-L."/>
            <person name="Saada N."/>
            <person name="Tang L."/>
            <person name="Weissenberger G."/>
            <person name="Zhu Y."/>
            <person name="Hemphill L."/>
            <person name="Shang Y."/>
            <person name="Youmans B."/>
            <person name="Ayvaz T."/>
            <person name="Ross M."/>
            <person name="Santibanez J."/>
            <person name="Aqrawi P."/>
            <person name="Gross S."/>
            <person name="Joshi V."/>
            <person name="Fowler G."/>
            <person name="Nazareth L."/>
            <person name="Reid J."/>
            <person name="Worley K."/>
            <person name="Petrosino J."/>
            <person name="Highlander S."/>
            <person name="Gibbs R."/>
        </authorList>
    </citation>
    <scope>NUCLEOTIDE SEQUENCE [LARGE SCALE GENOMIC DNA]</scope>
    <source>
        <strain evidence="3 4">ATCC 9812</strain>
    </source>
</reference>
<keyword evidence="1" id="KW-0472">Membrane</keyword>
<evidence type="ECO:0000256" key="1">
    <source>
        <dbReference type="SAM" id="Phobius"/>
    </source>
</evidence>